<reference evidence="1 2" key="2">
    <citation type="journal article" date="2006" name="J. Gen. Virol.">
        <title>Genome sequence of an enhancin gene-rich nucleopolyhedrovirus (NPV) from Agrotis segetum: collinearity with Spodoptera exigua multiple NPV.</title>
        <authorList>
            <person name="Jakubowska A.K."/>
            <person name="Peters S.A."/>
            <person name="Ziemnicka J."/>
            <person name="Vlak J.M."/>
            <person name="van Oers M.M."/>
        </authorList>
    </citation>
    <scope>NUCLEOTIDE SEQUENCE [LARGE SCALE GENOMIC DNA]</scope>
</reference>
<evidence type="ECO:0000313" key="1">
    <source>
        <dbReference type="EMBL" id="AAZ38244.1"/>
    </source>
</evidence>
<dbReference type="EMBL" id="DQ123841">
    <property type="protein sequence ID" value="AAZ38244.1"/>
    <property type="molecule type" value="Genomic_DNA"/>
</dbReference>
<organismHost>
    <name type="scientific">Lepidoptera</name>
    <name type="common">moths &amp; butterflies</name>
    <dbReference type="NCBI Taxonomy" id="7088"/>
</organismHost>
<dbReference type="Proteomes" id="UP000204644">
    <property type="component" value="Segment"/>
</dbReference>
<dbReference type="KEGG" id="vg:3974342"/>
<reference evidence="2" key="1">
    <citation type="journal article" date="2005" name="J. Invertebr. Pathol.">
        <title>Molecular characterization of Agrotis segetum nucleopolyhedrovirus from Poland.</title>
        <authorList>
            <person name="Jakubowska A."/>
            <person name="van Oers M.M."/>
            <person name="Ziemnicka J."/>
            <person name="Lipa J.J."/>
            <person name="Vlak J.M."/>
        </authorList>
    </citation>
    <scope>NUCLEOTIDE SEQUENCE [LARGE SCALE GENOMIC DNA]</scope>
</reference>
<organism evidence="1 2">
    <name type="scientific">Agrotis segetum nuclear polyhedrosis virus</name>
    <name type="common">AsNPV</name>
    <dbReference type="NCBI Taxonomy" id="1962501"/>
    <lineage>
        <taxon>Viruses</taxon>
        <taxon>Viruses incertae sedis</taxon>
        <taxon>Naldaviricetes</taxon>
        <taxon>Lefavirales</taxon>
        <taxon>Baculoviridae</taxon>
        <taxon>Alphabaculovirus</taxon>
        <taxon>Alphabaculovirus agsegetum</taxon>
    </lineage>
</organism>
<accession>Q287J4</accession>
<dbReference type="RefSeq" id="YP_529748.1">
    <property type="nucleotide sequence ID" value="NC_007921.1"/>
</dbReference>
<dbReference type="GeneID" id="3974342"/>
<proteinExistence type="predicted"/>
<sequence length="147" mass="17567">MSDTTSTRAAETFKNRYNYHCIDNCIVVFSVPARVYRRHFGNTGFNTFVVCADEDDIIDTNCHASYKLCERERFRFRQFRPIYSQFDSDNGLRIVPYVNGISYARLDFLHFVTNFLDCFADINNEFRFTERRTFNTIKTLKIYRKIK</sequence>
<protein>
    <submittedName>
        <fullName evidence="1">ORF-78</fullName>
    </submittedName>
</protein>
<name>Q287J4_NPVAS</name>
<keyword evidence="2" id="KW-1185">Reference proteome</keyword>
<dbReference type="OrthoDB" id="17066at10239"/>
<evidence type="ECO:0000313" key="2">
    <source>
        <dbReference type="Proteomes" id="UP000204644"/>
    </source>
</evidence>